<protein>
    <recommendedName>
        <fullName evidence="2">LPS-assembly lipoprotein</fullName>
    </recommendedName>
</protein>
<sequence length="157" mass="17185">MAVLTACGFQPIYGSRGTPSTQIEMASIEVGIIKDRQGQQLRNFLLDRINPGGTPQSPNYTLTVALTSGKQHLAFKKSQISTRANLNFIAVFNLKGKNQYLGKNFSGTCKITVSYNILSSHFATLTAEENARTRAVKELSADISNRIAAFVRRSQVS</sequence>
<dbReference type="InterPro" id="IPR007485">
    <property type="entry name" value="LPS_assembly_LptE"/>
</dbReference>
<proteinExistence type="predicted"/>
<dbReference type="GO" id="GO:0019867">
    <property type="term" value="C:outer membrane"/>
    <property type="evidence" value="ECO:0007669"/>
    <property type="project" value="InterPro"/>
</dbReference>
<evidence type="ECO:0000313" key="1">
    <source>
        <dbReference type="EMBL" id="SVC56658.1"/>
    </source>
</evidence>
<dbReference type="Pfam" id="PF04390">
    <property type="entry name" value="LptE"/>
    <property type="match status" value="1"/>
</dbReference>
<name>A0A382N7X8_9ZZZZ</name>
<accession>A0A382N7X8</accession>
<gene>
    <name evidence="1" type="ORF">METZ01_LOCUS309512</name>
</gene>
<dbReference type="EMBL" id="UINC01098266">
    <property type="protein sequence ID" value="SVC56658.1"/>
    <property type="molecule type" value="Genomic_DNA"/>
</dbReference>
<dbReference type="GO" id="GO:0043165">
    <property type="term" value="P:Gram-negative-bacterium-type cell outer membrane assembly"/>
    <property type="evidence" value="ECO:0007669"/>
    <property type="project" value="InterPro"/>
</dbReference>
<reference evidence="1" key="1">
    <citation type="submission" date="2018-05" db="EMBL/GenBank/DDBJ databases">
        <authorList>
            <person name="Lanie J.A."/>
            <person name="Ng W.-L."/>
            <person name="Kazmierczak K.M."/>
            <person name="Andrzejewski T.M."/>
            <person name="Davidsen T.M."/>
            <person name="Wayne K.J."/>
            <person name="Tettelin H."/>
            <person name="Glass J.I."/>
            <person name="Rusch D."/>
            <person name="Podicherti R."/>
            <person name="Tsui H.-C.T."/>
            <person name="Winkler M.E."/>
        </authorList>
    </citation>
    <scope>NUCLEOTIDE SEQUENCE</scope>
</reference>
<dbReference type="Gene3D" id="3.30.160.150">
    <property type="entry name" value="Lipoprotein like domain"/>
    <property type="match status" value="1"/>
</dbReference>
<organism evidence="1">
    <name type="scientific">marine metagenome</name>
    <dbReference type="NCBI Taxonomy" id="408172"/>
    <lineage>
        <taxon>unclassified sequences</taxon>
        <taxon>metagenomes</taxon>
        <taxon>ecological metagenomes</taxon>
    </lineage>
</organism>
<dbReference type="AlphaFoldDB" id="A0A382N7X8"/>
<evidence type="ECO:0008006" key="2">
    <source>
        <dbReference type="Google" id="ProtNLM"/>
    </source>
</evidence>